<sequence>MAVGLEEVRRDWTRLGEAEPLWAVCVDPAKRDGGWDDDEFLASGRNEVDAALNRLDDLGILPPRRAHALDFGCGAGRLSNALAAHFDTVTGVDISAPMLAEARRLDRSEGRVEYWINAEPNLAALDDDTFDLVYCDLVLQHLPPFLAAAYTREFTRVVRPGGALVIGAPAREAPTFKGMVFRYAPWPLIRVAQRVLLRYPAPMRMHTLPPERLASLLHPGARIVASDAYSSGDHWEHLRHFATVDTLVEEER</sequence>
<dbReference type="SUPFAM" id="SSF53335">
    <property type="entry name" value="S-adenosyl-L-methionine-dependent methyltransferases"/>
    <property type="match status" value="1"/>
</dbReference>
<organism evidence="5 6">
    <name type="scientific">Halostreptopolyspora alba</name>
    <dbReference type="NCBI Taxonomy" id="2487137"/>
    <lineage>
        <taxon>Bacteria</taxon>
        <taxon>Bacillati</taxon>
        <taxon>Actinomycetota</taxon>
        <taxon>Actinomycetes</taxon>
        <taxon>Streptosporangiales</taxon>
        <taxon>Nocardiopsidaceae</taxon>
        <taxon>Halostreptopolyspora</taxon>
    </lineage>
</organism>
<evidence type="ECO:0000256" key="2">
    <source>
        <dbReference type="ARBA" id="ARBA00022679"/>
    </source>
</evidence>
<dbReference type="Pfam" id="PF08241">
    <property type="entry name" value="Methyltransf_11"/>
    <property type="match status" value="1"/>
</dbReference>
<evidence type="ECO:0000256" key="3">
    <source>
        <dbReference type="ARBA" id="ARBA00022691"/>
    </source>
</evidence>
<evidence type="ECO:0000256" key="1">
    <source>
        <dbReference type="ARBA" id="ARBA00022603"/>
    </source>
</evidence>
<comment type="caution">
    <text evidence="5">The sequence shown here is derived from an EMBL/GenBank/DDBJ whole genome shotgun (WGS) entry which is preliminary data.</text>
</comment>
<protein>
    <submittedName>
        <fullName evidence="5">Class I SAM-dependent methyltransferase</fullName>
    </submittedName>
</protein>
<dbReference type="PANTHER" id="PTHR43464:SF19">
    <property type="entry name" value="UBIQUINONE BIOSYNTHESIS O-METHYLTRANSFERASE, MITOCHONDRIAL"/>
    <property type="match status" value="1"/>
</dbReference>
<name>A0A3N0E9W3_9ACTN</name>
<dbReference type="InterPro" id="IPR013216">
    <property type="entry name" value="Methyltransf_11"/>
</dbReference>
<gene>
    <name evidence="5" type="ORF">EFW17_12065</name>
</gene>
<keyword evidence="1 5" id="KW-0489">Methyltransferase</keyword>
<accession>A0A3N0E9W3</accession>
<dbReference type="GO" id="GO:0008757">
    <property type="term" value="F:S-adenosylmethionine-dependent methyltransferase activity"/>
    <property type="evidence" value="ECO:0007669"/>
    <property type="project" value="InterPro"/>
</dbReference>
<dbReference type="InterPro" id="IPR029063">
    <property type="entry name" value="SAM-dependent_MTases_sf"/>
</dbReference>
<evidence type="ECO:0000313" key="5">
    <source>
        <dbReference type="EMBL" id="RNL84632.1"/>
    </source>
</evidence>
<dbReference type="Proteomes" id="UP000269198">
    <property type="component" value="Unassembled WGS sequence"/>
</dbReference>
<feature type="domain" description="Methyltransferase type 11" evidence="4">
    <location>
        <begin position="69"/>
        <end position="166"/>
    </location>
</feature>
<dbReference type="CDD" id="cd02440">
    <property type="entry name" value="AdoMet_MTases"/>
    <property type="match status" value="1"/>
</dbReference>
<evidence type="ECO:0000259" key="4">
    <source>
        <dbReference type="Pfam" id="PF08241"/>
    </source>
</evidence>
<reference evidence="5 6" key="1">
    <citation type="submission" date="2018-11" db="EMBL/GenBank/DDBJ databases">
        <title>The genome draft of YIM 96095.</title>
        <authorList>
            <person name="Tang S.-K."/>
            <person name="Chunyu W.-X."/>
            <person name="Feng Y.-Z."/>
        </authorList>
    </citation>
    <scope>NUCLEOTIDE SEQUENCE [LARGE SCALE GENOMIC DNA]</scope>
    <source>
        <strain evidence="5 6">YIM 96095</strain>
    </source>
</reference>
<dbReference type="EMBL" id="RJMB01000010">
    <property type="protein sequence ID" value="RNL84632.1"/>
    <property type="molecule type" value="Genomic_DNA"/>
</dbReference>
<keyword evidence="6" id="KW-1185">Reference proteome</keyword>
<dbReference type="PANTHER" id="PTHR43464">
    <property type="entry name" value="METHYLTRANSFERASE"/>
    <property type="match status" value="1"/>
</dbReference>
<keyword evidence="3" id="KW-0949">S-adenosyl-L-methionine</keyword>
<dbReference type="GO" id="GO:0032259">
    <property type="term" value="P:methylation"/>
    <property type="evidence" value="ECO:0007669"/>
    <property type="project" value="UniProtKB-KW"/>
</dbReference>
<dbReference type="OrthoDB" id="1853779at2"/>
<dbReference type="Gene3D" id="3.40.50.150">
    <property type="entry name" value="Vaccinia Virus protein VP39"/>
    <property type="match status" value="1"/>
</dbReference>
<keyword evidence="2 5" id="KW-0808">Transferase</keyword>
<dbReference type="AlphaFoldDB" id="A0A3N0E9W3"/>
<proteinExistence type="predicted"/>
<evidence type="ECO:0000313" key="6">
    <source>
        <dbReference type="Proteomes" id="UP000269198"/>
    </source>
</evidence>